<dbReference type="Pfam" id="PF13459">
    <property type="entry name" value="Fer4_15"/>
    <property type="match status" value="1"/>
</dbReference>
<protein>
    <submittedName>
        <fullName evidence="1">Ferredoxin</fullName>
    </submittedName>
</protein>
<keyword evidence="2" id="KW-1185">Reference proteome</keyword>
<organism evidence="1 2">
    <name type="scientific">Baekduia soli</name>
    <dbReference type="NCBI Taxonomy" id="496014"/>
    <lineage>
        <taxon>Bacteria</taxon>
        <taxon>Bacillati</taxon>
        <taxon>Actinomycetota</taxon>
        <taxon>Thermoleophilia</taxon>
        <taxon>Solirubrobacterales</taxon>
        <taxon>Baekduiaceae</taxon>
        <taxon>Baekduia</taxon>
    </lineage>
</organism>
<reference evidence="1 2" key="1">
    <citation type="journal article" date="2018" name="J. Microbiol.">
        <title>Baekduia soli gen. nov., sp. nov., a novel bacterium isolated from the soil of Baekdu Mountain and proposal of a novel family name, Baekduiaceae fam. nov.</title>
        <authorList>
            <person name="An D.S."/>
            <person name="Siddiqi M.Z."/>
            <person name="Kim K.H."/>
            <person name="Yu H.S."/>
            <person name="Im W.T."/>
        </authorList>
    </citation>
    <scope>NUCLEOTIDE SEQUENCE [LARGE SCALE GENOMIC DNA]</scope>
    <source>
        <strain evidence="1 2">BR7-21</strain>
    </source>
</reference>
<gene>
    <name evidence="1" type="ORF">FSW04_24195</name>
</gene>
<dbReference type="KEGG" id="bsol:FSW04_24195"/>
<dbReference type="Proteomes" id="UP000321805">
    <property type="component" value="Chromosome"/>
</dbReference>
<evidence type="ECO:0000313" key="1">
    <source>
        <dbReference type="EMBL" id="QEC50379.1"/>
    </source>
</evidence>
<dbReference type="Gene3D" id="3.30.70.20">
    <property type="match status" value="1"/>
</dbReference>
<dbReference type="OrthoDB" id="4741951at2"/>
<accession>A0A5B8UAY8</accession>
<proteinExistence type="predicted"/>
<name>A0A5B8UAY8_9ACTN</name>
<dbReference type="AlphaFoldDB" id="A0A5B8UAY8"/>
<dbReference type="SUPFAM" id="SSF54862">
    <property type="entry name" value="4Fe-4S ferredoxins"/>
    <property type="match status" value="1"/>
</dbReference>
<evidence type="ECO:0000313" key="2">
    <source>
        <dbReference type="Proteomes" id="UP000321805"/>
    </source>
</evidence>
<dbReference type="EMBL" id="CP042430">
    <property type="protein sequence ID" value="QEC50379.1"/>
    <property type="molecule type" value="Genomic_DNA"/>
</dbReference>
<dbReference type="RefSeq" id="WP_146922946.1">
    <property type="nucleotide sequence ID" value="NZ_CP042430.1"/>
</dbReference>
<sequence length="79" mass="8414">MSRPSSPPAAALEAEELVLDPIACTGHGLCAELLPERIVLDDWGYPIVDPSVPPALHEHAVRAVKACPALALALRRAQR</sequence>